<dbReference type="eggNOG" id="COG0432">
    <property type="taxonomic scope" value="Bacteria"/>
</dbReference>
<sequence>MMKPSLTIPLVQGKPTLGTWQQIVFLDFDNHGRHREILVQIIGD</sequence>
<gene>
    <name evidence="1" type="ORF">SYN_03439</name>
</gene>
<dbReference type="InterPro" id="IPR001602">
    <property type="entry name" value="UPF0047_YjbQ-like"/>
</dbReference>
<dbReference type="EMBL" id="CP000252">
    <property type="protein sequence ID" value="ABC76673.1"/>
    <property type="molecule type" value="Genomic_DNA"/>
</dbReference>
<organism evidence="1 2">
    <name type="scientific">Syntrophus aciditrophicus (strain SB)</name>
    <dbReference type="NCBI Taxonomy" id="56780"/>
    <lineage>
        <taxon>Bacteria</taxon>
        <taxon>Pseudomonadati</taxon>
        <taxon>Thermodesulfobacteriota</taxon>
        <taxon>Syntrophia</taxon>
        <taxon>Syntrophales</taxon>
        <taxon>Syntrophaceae</taxon>
        <taxon>Syntrophus</taxon>
    </lineage>
</organism>
<dbReference type="HOGENOM" id="CLU_3222989_0_0_7"/>
<dbReference type="AlphaFoldDB" id="Q2LRG3"/>
<dbReference type="InParanoid" id="Q2LRG3"/>
<dbReference type="Pfam" id="PF01894">
    <property type="entry name" value="YjbQ"/>
    <property type="match status" value="1"/>
</dbReference>
<evidence type="ECO:0000313" key="1">
    <source>
        <dbReference type="EMBL" id="ABC76673.1"/>
    </source>
</evidence>
<accession>Q2LRG3</accession>
<keyword evidence="2" id="KW-1185">Reference proteome</keyword>
<proteinExistence type="predicted"/>
<dbReference type="PROSITE" id="PS01314">
    <property type="entry name" value="UPF0047"/>
    <property type="match status" value="1"/>
</dbReference>
<name>Q2LRG3_SYNAS</name>
<dbReference type="Gene3D" id="2.60.120.460">
    <property type="entry name" value="YjbQ-like"/>
    <property type="match status" value="1"/>
</dbReference>
<dbReference type="InterPro" id="IPR035917">
    <property type="entry name" value="YjbQ-like_sf"/>
</dbReference>
<dbReference type="SUPFAM" id="SSF111038">
    <property type="entry name" value="YjbQ-like"/>
    <property type="match status" value="1"/>
</dbReference>
<dbReference type="KEGG" id="sat:SYN_03439"/>
<protein>
    <submittedName>
        <fullName evidence="1">Hypothetical cytosolic protein</fullName>
    </submittedName>
</protein>
<evidence type="ECO:0000313" key="2">
    <source>
        <dbReference type="Proteomes" id="UP000001933"/>
    </source>
</evidence>
<dbReference type="Proteomes" id="UP000001933">
    <property type="component" value="Chromosome"/>
</dbReference>
<reference evidence="1 2" key="1">
    <citation type="journal article" date="2007" name="Proc. Natl. Acad. Sci. U.S.A.">
        <title>The genome of Syntrophus aciditrophicus: life at the thermodynamic limit of microbial growth.</title>
        <authorList>
            <person name="McInerney M.J."/>
            <person name="Rohlin L."/>
            <person name="Mouttaki H."/>
            <person name="Kim U."/>
            <person name="Krupp R.S."/>
            <person name="Rios-Hernandez L."/>
            <person name="Sieber J."/>
            <person name="Struchtemeyer C.G."/>
            <person name="Bhattacharyya A."/>
            <person name="Campbell J.W."/>
            <person name="Gunsalus R.P."/>
        </authorList>
    </citation>
    <scope>NUCLEOTIDE SEQUENCE [LARGE SCALE GENOMIC DNA]</scope>
    <source>
        <strain evidence="1 2">SB</strain>
    </source>
</reference>
<dbReference type="STRING" id="56780.SYN_03439"/>